<sequence>MVDASDEPTEPALEEVFYPADRIPFVEWSAFTGGKSTVLLVGAVTILSFLTGLSHLSQSAPPMDGPLAAFLSLPPGAVQFGGVLFAFALGLVTVGLQQRKEIAYRAALLLLPALAVLPLTTLQTTDAPLLFGLLVTYPLLVRNRAQFDQSVDLSPLQIASLSAIGGVGLYGTVGAYALRSEFTGDPLSWSDAVYFVIVTIATVGYGDFTPTTARARWFALSIILFGTGAFTVAVGALVGPVIESRMATAFGIMTASDLTLLEDHVVVLGHGDTTDSLLEELDDETELIVVTDDAEAASALDDAGLNVLTGDPTDEAVLRDARVGTAQGVVVGSDDDARDVLAVLAVRAIDPDVRVAAAATEAKHVDKFHAVGADEVVNPRSIGGTLLGRSVLDGAAPDATLSDLDDAGSEE</sequence>
<evidence type="ECO:0000313" key="5">
    <source>
        <dbReference type="Proteomes" id="UP001268864"/>
    </source>
</evidence>
<protein>
    <submittedName>
        <fullName evidence="4">NAD-binding protein</fullName>
    </submittedName>
</protein>
<dbReference type="SUPFAM" id="SSF81324">
    <property type="entry name" value="Voltage-gated potassium channels"/>
    <property type="match status" value="1"/>
</dbReference>
<feature type="transmembrane region" description="Helical" evidence="2">
    <location>
        <begin position="77"/>
        <end position="96"/>
    </location>
</feature>
<dbReference type="PANTHER" id="PTHR43833">
    <property type="entry name" value="POTASSIUM CHANNEL PROTEIN 2-RELATED-RELATED"/>
    <property type="match status" value="1"/>
</dbReference>
<proteinExistence type="predicted"/>
<keyword evidence="2" id="KW-1133">Transmembrane helix</keyword>
<dbReference type="InterPro" id="IPR036291">
    <property type="entry name" value="NAD(P)-bd_dom_sf"/>
</dbReference>
<evidence type="ECO:0000256" key="2">
    <source>
        <dbReference type="SAM" id="Phobius"/>
    </source>
</evidence>
<dbReference type="InterPro" id="IPR003148">
    <property type="entry name" value="RCK_N"/>
</dbReference>
<feature type="transmembrane region" description="Helical" evidence="2">
    <location>
        <begin position="108"/>
        <end position="136"/>
    </location>
</feature>
<dbReference type="Proteomes" id="UP001268864">
    <property type="component" value="Unassembled WGS sequence"/>
</dbReference>
<dbReference type="PROSITE" id="PS51201">
    <property type="entry name" value="RCK_N"/>
    <property type="match status" value="1"/>
</dbReference>
<accession>A0ABU2FIZ1</accession>
<feature type="transmembrane region" description="Helical" evidence="2">
    <location>
        <begin position="217"/>
        <end position="238"/>
    </location>
</feature>
<dbReference type="PANTHER" id="PTHR43833:SF9">
    <property type="entry name" value="POTASSIUM CHANNEL PROTEIN YUGO-RELATED"/>
    <property type="match status" value="1"/>
</dbReference>
<dbReference type="Pfam" id="PF07885">
    <property type="entry name" value="Ion_trans_2"/>
    <property type="match status" value="1"/>
</dbReference>
<name>A0ABU2FIZ1_9EURY</name>
<dbReference type="Gene3D" id="1.10.287.70">
    <property type="match status" value="1"/>
</dbReference>
<feature type="transmembrane region" description="Helical" evidence="2">
    <location>
        <begin position="187"/>
        <end position="205"/>
    </location>
</feature>
<keyword evidence="2" id="KW-0812">Transmembrane</keyword>
<organism evidence="4 5">
    <name type="scientific">Haloarcula onubensis</name>
    <dbReference type="NCBI Taxonomy" id="2950539"/>
    <lineage>
        <taxon>Archaea</taxon>
        <taxon>Methanobacteriati</taxon>
        <taxon>Methanobacteriota</taxon>
        <taxon>Stenosarchaea group</taxon>
        <taxon>Halobacteria</taxon>
        <taxon>Halobacteriales</taxon>
        <taxon>Haloarculaceae</taxon>
        <taxon>Haloarcula</taxon>
    </lineage>
</organism>
<feature type="domain" description="RCK N-terminal" evidence="3">
    <location>
        <begin position="262"/>
        <end position="378"/>
    </location>
</feature>
<evidence type="ECO:0000256" key="1">
    <source>
        <dbReference type="ARBA" id="ARBA00004651"/>
    </source>
</evidence>
<dbReference type="RefSeq" id="WP_310898569.1">
    <property type="nucleotide sequence ID" value="NZ_JAMQOS010000001.1"/>
</dbReference>
<feature type="transmembrane region" description="Helical" evidence="2">
    <location>
        <begin position="156"/>
        <end position="178"/>
    </location>
</feature>
<comment type="caution">
    <text evidence="4">The sequence shown here is derived from an EMBL/GenBank/DDBJ whole genome shotgun (WGS) entry which is preliminary data.</text>
</comment>
<evidence type="ECO:0000259" key="3">
    <source>
        <dbReference type="PROSITE" id="PS51201"/>
    </source>
</evidence>
<dbReference type="SUPFAM" id="SSF51735">
    <property type="entry name" value="NAD(P)-binding Rossmann-fold domains"/>
    <property type="match status" value="1"/>
</dbReference>
<keyword evidence="5" id="KW-1185">Reference proteome</keyword>
<comment type="subcellular location">
    <subcellularLocation>
        <location evidence="1">Cell membrane</location>
        <topology evidence="1">Multi-pass membrane protein</topology>
    </subcellularLocation>
</comment>
<dbReference type="InterPro" id="IPR050721">
    <property type="entry name" value="Trk_Ktr_HKT_K-transport"/>
</dbReference>
<dbReference type="EMBL" id="JAMQOS010000001">
    <property type="protein sequence ID" value="MDS0280723.1"/>
    <property type="molecule type" value="Genomic_DNA"/>
</dbReference>
<dbReference type="InterPro" id="IPR013099">
    <property type="entry name" value="K_chnl_dom"/>
</dbReference>
<gene>
    <name evidence="4" type="ORF">NDI86_01220</name>
</gene>
<dbReference type="Gene3D" id="3.40.50.720">
    <property type="entry name" value="NAD(P)-binding Rossmann-like Domain"/>
    <property type="match status" value="1"/>
</dbReference>
<keyword evidence="2" id="KW-0472">Membrane</keyword>
<reference evidence="4 5" key="1">
    <citation type="submission" date="2022-06" db="EMBL/GenBank/DDBJ databases">
        <title>Halomicroarcula sp. a new haloarchaeum isolate from saline soil.</title>
        <authorList>
            <person name="Strakova D."/>
            <person name="Galisteo C."/>
            <person name="Sanchez-Porro C."/>
            <person name="Ventosa A."/>
        </authorList>
    </citation>
    <scope>NUCLEOTIDE SEQUENCE [LARGE SCALE GENOMIC DNA]</scope>
    <source>
        <strain evidence="4 5">S3CR25-11</strain>
    </source>
</reference>
<evidence type="ECO:0000313" key="4">
    <source>
        <dbReference type="EMBL" id="MDS0280723.1"/>
    </source>
</evidence>
<feature type="transmembrane region" description="Helical" evidence="2">
    <location>
        <begin position="38"/>
        <end position="57"/>
    </location>
</feature>
<dbReference type="Pfam" id="PF02254">
    <property type="entry name" value="TrkA_N"/>
    <property type="match status" value="1"/>
</dbReference>